<evidence type="ECO:0008006" key="7">
    <source>
        <dbReference type="Google" id="ProtNLM"/>
    </source>
</evidence>
<organism evidence="5 6">
    <name type="scientific">Musa balbisiana</name>
    <name type="common">Banana</name>
    <dbReference type="NCBI Taxonomy" id="52838"/>
    <lineage>
        <taxon>Eukaryota</taxon>
        <taxon>Viridiplantae</taxon>
        <taxon>Streptophyta</taxon>
        <taxon>Embryophyta</taxon>
        <taxon>Tracheophyta</taxon>
        <taxon>Spermatophyta</taxon>
        <taxon>Magnoliopsida</taxon>
        <taxon>Liliopsida</taxon>
        <taxon>Zingiberales</taxon>
        <taxon>Musaceae</taxon>
        <taxon>Musa</taxon>
    </lineage>
</organism>
<dbReference type="Gene3D" id="1.10.600.10">
    <property type="entry name" value="Farnesyl Diphosphate Synthase"/>
    <property type="match status" value="1"/>
</dbReference>
<comment type="caution">
    <text evidence="5">The sequence shown here is derived from an EMBL/GenBank/DDBJ whole genome shotgun (WGS) entry which is preliminary data.</text>
</comment>
<dbReference type="Proteomes" id="UP000317650">
    <property type="component" value="Chromosome 11"/>
</dbReference>
<evidence type="ECO:0000256" key="1">
    <source>
        <dbReference type="ARBA" id="ARBA00022723"/>
    </source>
</evidence>
<evidence type="ECO:0000313" key="6">
    <source>
        <dbReference type="Proteomes" id="UP000317650"/>
    </source>
</evidence>
<gene>
    <name evidence="5" type="ORF">C4D60_Mb11t16460</name>
</gene>
<dbReference type="InterPro" id="IPR005630">
    <property type="entry name" value="Terpene_synthase_metal-bd"/>
</dbReference>
<feature type="domain" description="Terpene synthase metal-binding" evidence="4">
    <location>
        <begin position="304"/>
        <end position="543"/>
    </location>
</feature>
<dbReference type="Pfam" id="PF01397">
    <property type="entry name" value="Terpene_synth"/>
    <property type="match status" value="1"/>
</dbReference>
<evidence type="ECO:0000256" key="2">
    <source>
        <dbReference type="ARBA" id="ARBA00022842"/>
    </source>
</evidence>
<keyword evidence="1" id="KW-0479">Metal-binding</keyword>
<dbReference type="SFLD" id="SFLDG01019">
    <property type="entry name" value="Terpene_Cyclase_Like_1_C_Termi"/>
    <property type="match status" value="1"/>
</dbReference>
<dbReference type="InterPro" id="IPR008949">
    <property type="entry name" value="Isoprenoid_synthase_dom_sf"/>
</dbReference>
<dbReference type="FunFam" id="1.10.600.10:FF:000007">
    <property type="entry name" value="Isoprene synthase, chloroplastic"/>
    <property type="match status" value="1"/>
</dbReference>
<dbReference type="InterPro" id="IPR008930">
    <property type="entry name" value="Terpenoid_cyclase/PrenylTrfase"/>
</dbReference>
<dbReference type="GO" id="GO:0000287">
    <property type="term" value="F:magnesium ion binding"/>
    <property type="evidence" value="ECO:0007669"/>
    <property type="project" value="InterPro"/>
</dbReference>
<dbReference type="GO" id="GO:0016102">
    <property type="term" value="P:diterpenoid biosynthetic process"/>
    <property type="evidence" value="ECO:0007669"/>
    <property type="project" value="InterPro"/>
</dbReference>
<dbReference type="AlphaFoldDB" id="A0A4S8J4K0"/>
<dbReference type="Gene3D" id="1.50.10.130">
    <property type="entry name" value="Terpene synthase, N-terminal domain"/>
    <property type="match status" value="1"/>
</dbReference>
<keyword evidence="6" id="KW-1185">Reference proteome</keyword>
<evidence type="ECO:0000259" key="4">
    <source>
        <dbReference type="Pfam" id="PF03936"/>
    </source>
</evidence>
<dbReference type="InterPro" id="IPR001906">
    <property type="entry name" value="Terpene_synth_N"/>
</dbReference>
<dbReference type="SUPFAM" id="SSF48239">
    <property type="entry name" value="Terpenoid cyclases/Protein prenyltransferases"/>
    <property type="match status" value="1"/>
</dbReference>
<dbReference type="InterPro" id="IPR034741">
    <property type="entry name" value="Terpene_cyclase-like_1_C"/>
</dbReference>
<protein>
    <recommendedName>
        <fullName evidence="7">Terpene synthase N-terminal domain-containing protein</fullName>
    </recommendedName>
</protein>
<evidence type="ECO:0000313" key="5">
    <source>
        <dbReference type="EMBL" id="THU56360.1"/>
    </source>
</evidence>
<dbReference type="InterPro" id="IPR036965">
    <property type="entry name" value="Terpene_synth_N_sf"/>
</dbReference>
<dbReference type="GO" id="GO:0009507">
    <property type="term" value="C:chloroplast"/>
    <property type="evidence" value="ECO:0007669"/>
    <property type="project" value="UniProtKB-ARBA"/>
</dbReference>
<accession>A0A4S8J4K0</accession>
<dbReference type="GO" id="GO:0010333">
    <property type="term" value="F:terpene synthase activity"/>
    <property type="evidence" value="ECO:0007669"/>
    <property type="project" value="InterPro"/>
</dbReference>
<dbReference type="SUPFAM" id="SSF48576">
    <property type="entry name" value="Terpenoid synthases"/>
    <property type="match status" value="1"/>
</dbReference>
<name>A0A4S8J4K0_MUSBA</name>
<dbReference type="EMBL" id="PYDT01000007">
    <property type="protein sequence ID" value="THU56360.1"/>
    <property type="molecule type" value="Genomic_DNA"/>
</dbReference>
<evidence type="ECO:0000259" key="3">
    <source>
        <dbReference type="Pfam" id="PF01397"/>
    </source>
</evidence>
<dbReference type="InterPro" id="IPR044814">
    <property type="entry name" value="Terpene_cyclase_plant_C1"/>
</dbReference>
<dbReference type="PANTHER" id="PTHR31225">
    <property type="entry name" value="OS04G0344100 PROTEIN-RELATED"/>
    <property type="match status" value="1"/>
</dbReference>
<proteinExistence type="predicted"/>
<keyword evidence="2" id="KW-0460">Magnesium</keyword>
<dbReference type="InterPro" id="IPR050148">
    <property type="entry name" value="Terpene_synthase-like"/>
</dbReference>
<dbReference type="PANTHER" id="PTHR31225:SF137">
    <property type="entry name" value="TERPENE SYNTHASE 11-RELATED"/>
    <property type="match status" value="1"/>
</dbReference>
<dbReference type="CDD" id="cd00684">
    <property type="entry name" value="Terpene_cyclase_plant_C1"/>
    <property type="match status" value="1"/>
</dbReference>
<dbReference type="Pfam" id="PF03936">
    <property type="entry name" value="Terpene_synth_C"/>
    <property type="match status" value="1"/>
</dbReference>
<dbReference type="SFLD" id="SFLDS00005">
    <property type="entry name" value="Isoprenoid_Synthase_Type_I"/>
    <property type="match status" value="1"/>
</dbReference>
<reference evidence="5 6" key="1">
    <citation type="journal article" date="2019" name="Nat. Plants">
        <title>Genome sequencing of Musa balbisiana reveals subgenome evolution and function divergence in polyploid bananas.</title>
        <authorList>
            <person name="Yao X."/>
        </authorList>
    </citation>
    <scope>NUCLEOTIDE SEQUENCE [LARGE SCALE GENOMIC DNA]</scope>
    <source>
        <strain evidence="6">cv. DH-PKW</strain>
        <tissue evidence="5">Leaves</tissue>
    </source>
</reference>
<sequence>MRLLPPLQILTPTPWGWKHCEQLSTSGLYMAGMSFSCAAASSPVHSVKGKACRWRRHISACHLTANSHPFKSLHGYFASPSSLQDHQVHSEADYSAGKIEELKKRVGFTLRTDIHSTRSMVLVDTIQRLGISHQFEDELELILDRNPSAAQGDEDDLFSTALRFRLLRQRGYNVDTDVFHKFMDRKGHFKESLSKDLAGLLSLHEASYLGVRDEEVLSQAMGFSEEHLRRSMLNLHPVRASEVNLALECPRQRRMVRSEARSYIGKYAQESGRISDVLQLATLDFKLVQSQLRIEIAVLRSWWKELGLAEKLSFARDRPLECFLWTVGLFPEPRFSQCRIEIAKTIAILLVIDDVYDIHGSLDELILFTDAVRRSWRVEAMEDLPEYMKICYMALYNTTNEIGYRVLKEHGRCIIPELRKTWVDLCEGFLVEARWFSGGVVPEMEEYVGNGVSTAGTYMAFVHAFYLIGSGVNKQSSDVVNSCPKLFTSAGRILRLWDDLGTAKVEQERGDVASSIDCYMKEGDGASEAEARLHVRSLIHSSWLDLNGEALAATSLPRSTVDAALNLARAAQAMYQHGDDDRLPSVDQHIHSLLIEPIPQDNHISEEARVGRTSEFTVHE</sequence>
<feature type="domain" description="Terpene synthase N-terminal" evidence="3">
    <location>
        <begin position="86"/>
        <end position="235"/>
    </location>
</feature>